<dbReference type="PANTHER" id="PTHR43520">
    <property type="entry name" value="ATP7, ISOFORM B"/>
    <property type="match status" value="1"/>
</dbReference>
<dbReference type="EMBL" id="JAUQOM010000002">
    <property type="protein sequence ID" value="MDO7834367.1"/>
    <property type="molecule type" value="Genomic_DNA"/>
</dbReference>
<dbReference type="InterPro" id="IPR036412">
    <property type="entry name" value="HAD-like_sf"/>
</dbReference>
<keyword evidence="3" id="KW-0813">Transport</keyword>
<dbReference type="Gene3D" id="3.30.70.100">
    <property type="match status" value="1"/>
</dbReference>
<keyword evidence="4 15" id="KW-1003">Cell membrane</keyword>
<keyword evidence="6 15" id="KW-0812">Transmembrane</keyword>
<dbReference type="InterPro" id="IPR018303">
    <property type="entry name" value="ATPase_P-typ_P_site"/>
</dbReference>
<evidence type="ECO:0000313" key="18">
    <source>
        <dbReference type="Proteomes" id="UP001176471"/>
    </source>
</evidence>
<feature type="transmembrane region" description="Helical" evidence="15">
    <location>
        <begin position="131"/>
        <end position="149"/>
    </location>
</feature>
<evidence type="ECO:0000256" key="4">
    <source>
        <dbReference type="ARBA" id="ARBA00022475"/>
    </source>
</evidence>
<evidence type="ECO:0000256" key="8">
    <source>
        <dbReference type="ARBA" id="ARBA00022741"/>
    </source>
</evidence>
<protein>
    <submittedName>
        <fullName evidence="17">Heavy metal translocating P-type ATPase</fullName>
    </submittedName>
</protein>
<keyword evidence="10" id="KW-0460">Magnesium</keyword>
<dbReference type="Pfam" id="PF00403">
    <property type="entry name" value="HMA"/>
    <property type="match status" value="1"/>
</dbReference>
<dbReference type="PROSITE" id="PS00154">
    <property type="entry name" value="ATPASE_E1_E2"/>
    <property type="match status" value="1"/>
</dbReference>
<feature type="transmembrane region" description="Helical" evidence="15">
    <location>
        <begin position="685"/>
        <end position="703"/>
    </location>
</feature>
<organism evidence="17 18">
    <name type="scientific">Sphingobium cyanobacteriorum</name>
    <dbReference type="NCBI Taxonomy" id="3063954"/>
    <lineage>
        <taxon>Bacteria</taxon>
        <taxon>Pseudomonadati</taxon>
        <taxon>Pseudomonadota</taxon>
        <taxon>Alphaproteobacteria</taxon>
        <taxon>Sphingomonadales</taxon>
        <taxon>Sphingomonadaceae</taxon>
        <taxon>Sphingobium</taxon>
    </lineage>
</organism>
<keyword evidence="5" id="KW-0597">Phosphoprotein</keyword>
<dbReference type="PROSITE" id="PS50846">
    <property type="entry name" value="HMA_2"/>
    <property type="match status" value="1"/>
</dbReference>
<evidence type="ECO:0000256" key="14">
    <source>
        <dbReference type="ARBA" id="ARBA00023136"/>
    </source>
</evidence>
<dbReference type="NCBIfam" id="TIGR01511">
    <property type="entry name" value="ATPase-IB1_Cu"/>
    <property type="match status" value="1"/>
</dbReference>
<evidence type="ECO:0000313" key="17">
    <source>
        <dbReference type="EMBL" id="MDO7834367.1"/>
    </source>
</evidence>
<keyword evidence="18" id="KW-1185">Reference proteome</keyword>
<dbReference type="InterPro" id="IPR023298">
    <property type="entry name" value="ATPase_P-typ_TM_dom_sf"/>
</dbReference>
<dbReference type="SUPFAM" id="SSF56784">
    <property type="entry name" value="HAD-like"/>
    <property type="match status" value="1"/>
</dbReference>
<evidence type="ECO:0000256" key="12">
    <source>
        <dbReference type="ARBA" id="ARBA00022989"/>
    </source>
</evidence>
<keyword evidence="13" id="KW-0406">Ion transport</keyword>
<dbReference type="SUPFAM" id="SSF55008">
    <property type="entry name" value="HMA, heavy metal-associated domain"/>
    <property type="match status" value="1"/>
</dbReference>
<dbReference type="PRINTS" id="PR00943">
    <property type="entry name" value="CUATPASE"/>
</dbReference>
<dbReference type="Pfam" id="PF00702">
    <property type="entry name" value="Hydrolase"/>
    <property type="match status" value="1"/>
</dbReference>
<dbReference type="SUPFAM" id="SSF81653">
    <property type="entry name" value="Calcium ATPase, transduction domain A"/>
    <property type="match status" value="1"/>
</dbReference>
<keyword evidence="7 15" id="KW-0479">Metal-binding</keyword>
<dbReference type="InterPro" id="IPR006121">
    <property type="entry name" value="HMA_dom"/>
</dbReference>
<comment type="caution">
    <text evidence="17">The sequence shown here is derived from an EMBL/GenBank/DDBJ whole genome shotgun (WGS) entry which is preliminary data.</text>
</comment>
<dbReference type="Gene3D" id="3.40.50.1000">
    <property type="entry name" value="HAD superfamily/HAD-like"/>
    <property type="match status" value="1"/>
</dbReference>
<evidence type="ECO:0000256" key="6">
    <source>
        <dbReference type="ARBA" id="ARBA00022692"/>
    </source>
</evidence>
<evidence type="ECO:0000256" key="10">
    <source>
        <dbReference type="ARBA" id="ARBA00022842"/>
    </source>
</evidence>
<dbReference type="PRINTS" id="PR00119">
    <property type="entry name" value="CATATPASE"/>
</dbReference>
<dbReference type="InterPro" id="IPR008250">
    <property type="entry name" value="ATPase_P-typ_transduc_dom_A_sf"/>
</dbReference>
<keyword evidence="12 15" id="KW-1133">Transmembrane helix</keyword>
<feature type="transmembrane region" description="Helical" evidence="15">
    <location>
        <begin position="103"/>
        <end position="125"/>
    </location>
</feature>
<dbReference type="Gene3D" id="3.40.1110.10">
    <property type="entry name" value="Calcium-transporting ATPase, cytoplasmic domain N"/>
    <property type="match status" value="1"/>
</dbReference>
<accession>A0ABT8ZJH6</accession>
<keyword evidence="9 15" id="KW-0067">ATP-binding</keyword>
<keyword evidence="14 15" id="KW-0472">Membrane</keyword>
<dbReference type="SUPFAM" id="SSF81665">
    <property type="entry name" value="Calcium ATPase, transmembrane domain M"/>
    <property type="match status" value="1"/>
</dbReference>
<evidence type="ECO:0000256" key="2">
    <source>
        <dbReference type="ARBA" id="ARBA00006024"/>
    </source>
</evidence>
<evidence type="ECO:0000259" key="16">
    <source>
        <dbReference type="PROSITE" id="PS50846"/>
    </source>
</evidence>
<dbReference type="Proteomes" id="UP001176471">
    <property type="component" value="Unassembled WGS sequence"/>
</dbReference>
<dbReference type="Pfam" id="PF00122">
    <property type="entry name" value="E1-E2_ATPase"/>
    <property type="match status" value="1"/>
</dbReference>
<evidence type="ECO:0000256" key="3">
    <source>
        <dbReference type="ARBA" id="ARBA00022448"/>
    </source>
</evidence>
<dbReference type="NCBIfam" id="TIGR01512">
    <property type="entry name" value="ATPase-IB2_Cd"/>
    <property type="match status" value="1"/>
</dbReference>
<evidence type="ECO:0000256" key="7">
    <source>
        <dbReference type="ARBA" id="ARBA00022723"/>
    </source>
</evidence>
<keyword evidence="8 15" id="KW-0547">Nucleotide-binding</keyword>
<feature type="transmembrane region" description="Helical" evidence="15">
    <location>
        <begin position="193"/>
        <end position="211"/>
    </location>
</feature>
<dbReference type="RefSeq" id="WP_304534887.1">
    <property type="nucleotide sequence ID" value="NZ_JAUQOM010000002.1"/>
</dbReference>
<feature type="transmembrane region" description="Helical" evidence="15">
    <location>
        <begin position="663"/>
        <end position="679"/>
    </location>
</feature>
<dbReference type="NCBIfam" id="TIGR01494">
    <property type="entry name" value="ATPase_P-type"/>
    <property type="match status" value="2"/>
</dbReference>
<feature type="transmembrane region" description="Helical" evidence="15">
    <location>
        <begin position="374"/>
        <end position="407"/>
    </location>
</feature>
<reference evidence="17" key="1">
    <citation type="submission" date="2023-07" db="EMBL/GenBank/DDBJ databases">
        <title>Bacterial whole genome sequence for Sphingobium sp. HBC34.</title>
        <authorList>
            <person name="Le V."/>
            <person name="Ko S.-R."/>
            <person name="Ahn C.-Y."/>
            <person name="Oh H.-M."/>
        </authorList>
    </citation>
    <scope>NUCLEOTIDE SEQUENCE</scope>
    <source>
        <strain evidence="17">HBC34</strain>
    </source>
</reference>
<evidence type="ECO:0000256" key="11">
    <source>
        <dbReference type="ARBA" id="ARBA00022967"/>
    </source>
</evidence>
<feature type="domain" description="HMA" evidence="16">
    <location>
        <begin position="18"/>
        <end position="83"/>
    </location>
</feature>
<dbReference type="InterPro" id="IPR001757">
    <property type="entry name" value="P_typ_ATPase"/>
</dbReference>
<dbReference type="InterPro" id="IPR059000">
    <property type="entry name" value="ATPase_P-type_domA"/>
</dbReference>
<keyword evidence="11" id="KW-1278">Translocase</keyword>
<dbReference type="InterPro" id="IPR036163">
    <property type="entry name" value="HMA_dom_sf"/>
</dbReference>
<dbReference type="CDD" id="cd00371">
    <property type="entry name" value="HMA"/>
    <property type="match status" value="1"/>
</dbReference>
<sequence length="710" mass="74040">MATQPLFETASGTAAETVESLFAVPAIHCAGCMAKIENGLAAVPGIERARVNMTARRVAIRHDPAIEPPALKAAIVALGFEAEALADPGIDVAAAENRALIRALAVAGFAAMNIMLLSVSIWSGADGATRQMFHWLSALIALPTVAYAGQPFFRSAFAAVRQRRTNMDVPISIGVLLTTGMSLYETLTGGDHAWFDGAVMLLFFLLAGRCLDSMMRSRARAGVAALLKQTAPGALVLGEDGRSRWVKAAALRPDMVMLVAAGERLAADGYVVEGTSGLDIAFLTGESAPVRVGPGDSVQAGAMNVDGPIRVVVTAAGPDTVIADIARLMEQAGQGKSRYVRLADRAARLYAPCVHALAALSFAGWMIAGAGAHQALLIAVAVLLITCPCALGLAVPAAQVVACGALMRRGVLVKDGSALERLAEIDEVLFDKTGTLTLGRPVPRDLDGLGDEDRAILLALARVSRHPLSNAVRQALDGIEAAPIEDAREIAGEGVFACFRGEAVSLARPRSLITLFDLASEYRRGEAATLLRFADALRPDAVQVVADLKRAGLQTLIASGDRPKALEEIARVTGSTAIGRLRPADKLALIERLKRRGQKILMVGDGLNDGPALAAGHASMAPASASDASQLTADAVFLGDRLAPIVVTLRVARRTVRVVKQNFALAIGYNVLAVPLAIAGQVTPLVAAVAMSLSSLIVVANALRLNGSAR</sequence>
<feature type="transmembrane region" description="Helical" evidence="15">
    <location>
        <begin position="169"/>
        <end position="187"/>
    </location>
</feature>
<dbReference type="InterPro" id="IPR023214">
    <property type="entry name" value="HAD_sf"/>
</dbReference>
<feature type="transmembrane region" description="Helical" evidence="15">
    <location>
        <begin position="349"/>
        <end position="368"/>
    </location>
</feature>
<comment type="similarity">
    <text evidence="2 15">Belongs to the cation transport ATPase (P-type) (TC 3.A.3) family. Type IB subfamily.</text>
</comment>
<dbReference type="Gene3D" id="2.70.150.10">
    <property type="entry name" value="Calcium-transporting ATPase, cytoplasmic transduction domain A"/>
    <property type="match status" value="1"/>
</dbReference>
<dbReference type="InterPro" id="IPR023299">
    <property type="entry name" value="ATPase_P-typ_cyto_dom_N"/>
</dbReference>
<gene>
    <name evidence="17" type="ORF">Q4610_04850</name>
</gene>
<name>A0ABT8ZJH6_9SPHN</name>
<dbReference type="InterPro" id="IPR027256">
    <property type="entry name" value="P-typ_ATPase_IB"/>
</dbReference>
<evidence type="ECO:0000256" key="9">
    <source>
        <dbReference type="ARBA" id="ARBA00022840"/>
    </source>
</evidence>
<evidence type="ECO:0000256" key="5">
    <source>
        <dbReference type="ARBA" id="ARBA00022553"/>
    </source>
</evidence>
<dbReference type="PANTHER" id="PTHR43520:SF5">
    <property type="entry name" value="CATION-TRANSPORTING P-TYPE ATPASE-RELATED"/>
    <property type="match status" value="1"/>
</dbReference>
<proteinExistence type="inferred from homology"/>
<evidence type="ECO:0000256" key="13">
    <source>
        <dbReference type="ARBA" id="ARBA00023065"/>
    </source>
</evidence>
<comment type="subcellular location">
    <subcellularLocation>
        <location evidence="1">Cell membrane</location>
        <topology evidence="1">Multi-pass membrane protein</topology>
    </subcellularLocation>
</comment>
<dbReference type="NCBIfam" id="TIGR01525">
    <property type="entry name" value="ATPase-IB_hvy"/>
    <property type="match status" value="1"/>
</dbReference>
<evidence type="ECO:0000256" key="1">
    <source>
        <dbReference type="ARBA" id="ARBA00004651"/>
    </source>
</evidence>
<evidence type="ECO:0000256" key="15">
    <source>
        <dbReference type="RuleBase" id="RU362081"/>
    </source>
</evidence>